<sequence length="207" mass="21877">MHDLSELYIEGRAFAADAAAVTAAARENRPVVAVPADGLLSPDGDMGGAVGAEDVNDAGPIDGLQIRHVANDVDPNSRTLPFYVALPNEVLYDGGAAADGRFVTWRYKPGQRMRVRVPVGLYEGVIVLPARAVTESGAERFVFVENGSTFEQRPVRVRYADGERVVVADDGSVLPGESVAVTAAYQLSMALKNKSGGAPDPHAGHNH</sequence>
<comment type="caution">
    <text evidence="2">The sequence shown here is derived from an EMBL/GenBank/DDBJ whole genome shotgun (WGS) entry which is preliminary data.</text>
</comment>
<evidence type="ECO:0000256" key="1">
    <source>
        <dbReference type="ARBA" id="ARBA00022448"/>
    </source>
</evidence>
<name>A0ABX1VPM5_9PLAN</name>
<evidence type="ECO:0000313" key="3">
    <source>
        <dbReference type="Proteomes" id="UP000609651"/>
    </source>
</evidence>
<accession>A0ABX1VPM5</accession>
<dbReference type="EMBL" id="WTPX01000347">
    <property type="protein sequence ID" value="NNJ28178.1"/>
    <property type="molecule type" value="Genomic_DNA"/>
</dbReference>
<proteinExistence type="predicted"/>
<evidence type="ECO:0000313" key="2">
    <source>
        <dbReference type="EMBL" id="NNJ28178.1"/>
    </source>
</evidence>
<reference evidence="2 3" key="1">
    <citation type="journal article" date="2020" name="Syst. Appl. Microbiol.">
        <title>Alienimonas chondri sp. nov., a novel planctomycete isolated from the biofilm of the red alga Chondrus crispus.</title>
        <authorList>
            <person name="Vitorino I."/>
            <person name="Albuquerque L."/>
            <person name="Wiegand S."/>
            <person name="Kallscheuer N."/>
            <person name="da Costa M.S."/>
            <person name="Lobo-da-Cunha A."/>
            <person name="Jogler C."/>
            <person name="Lage O.M."/>
        </authorList>
    </citation>
    <scope>NUCLEOTIDE SEQUENCE [LARGE SCALE GENOMIC DNA]</scope>
    <source>
        <strain evidence="2 3">LzC2</strain>
    </source>
</reference>
<dbReference type="Proteomes" id="UP000609651">
    <property type="component" value="Unassembled WGS sequence"/>
</dbReference>
<dbReference type="PANTHER" id="PTHR30097">
    <property type="entry name" value="CATION EFFLUX SYSTEM PROTEIN CUSB"/>
    <property type="match status" value="1"/>
</dbReference>
<dbReference type="Gene3D" id="2.40.420.20">
    <property type="match status" value="1"/>
</dbReference>
<keyword evidence="1" id="KW-0813">Transport</keyword>
<organism evidence="2 3">
    <name type="scientific">Alienimonas chondri</name>
    <dbReference type="NCBI Taxonomy" id="2681879"/>
    <lineage>
        <taxon>Bacteria</taxon>
        <taxon>Pseudomonadati</taxon>
        <taxon>Planctomycetota</taxon>
        <taxon>Planctomycetia</taxon>
        <taxon>Planctomycetales</taxon>
        <taxon>Planctomycetaceae</taxon>
        <taxon>Alienimonas</taxon>
    </lineage>
</organism>
<protein>
    <recommendedName>
        <fullName evidence="4">RND efflux pump membrane fusion protein barrel-sandwich domain-containing protein</fullName>
    </recommendedName>
</protein>
<dbReference type="InterPro" id="IPR051909">
    <property type="entry name" value="MFP_Cation_Efflux"/>
</dbReference>
<dbReference type="PANTHER" id="PTHR30097:SF4">
    <property type="entry name" value="SLR6042 PROTEIN"/>
    <property type="match status" value="1"/>
</dbReference>
<evidence type="ECO:0008006" key="4">
    <source>
        <dbReference type="Google" id="ProtNLM"/>
    </source>
</evidence>
<gene>
    <name evidence="2" type="ORF">LzC2_42900</name>
</gene>
<keyword evidence="3" id="KW-1185">Reference proteome</keyword>